<keyword evidence="2" id="KW-0489">Methyltransferase</keyword>
<organism evidence="2 3">
    <name type="scientific">Penicillium roqueforti (strain FM164)</name>
    <dbReference type="NCBI Taxonomy" id="1365484"/>
    <lineage>
        <taxon>Eukaryota</taxon>
        <taxon>Fungi</taxon>
        <taxon>Dikarya</taxon>
        <taxon>Ascomycota</taxon>
        <taxon>Pezizomycotina</taxon>
        <taxon>Eurotiomycetes</taxon>
        <taxon>Eurotiomycetidae</taxon>
        <taxon>Eurotiales</taxon>
        <taxon>Aspergillaceae</taxon>
        <taxon>Penicillium</taxon>
    </lineage>
</organism>
<dbReference type="AlphaFoldDB" id="W6Q3Y1"/>
<keyword evidence="3" id="KW-1185">Reference proteome</keyword>
<dbReference type="STRING" id="1365484.W6Q3Y1"/>
<keyword evidence="2" id="KW-0808">Transferase</keyword>
<dbReference type="InterPro" id="IPR013216">
    <property type="entry name" value="Methyltransf_11"/>
</dbReference>
<dbReference type="Pfam" id="PF08241">
    <property type="entry name" value="Methyltransf_11"/>
    <property type="match status" value="1"/>
</dbReference>
<accession>W6Q3Y1</accession>
<evidence type="ECO:0000313" key="2">
    <source>
        <dbReference type="EMBL" id="CDM30676.1"/>
    </source>
</evidence>
<dbReference type="InterPro" id="IPR029063">
    <property type="entry name" value="SAM-dependent_MTases_sf"/>
</dbReference>
<feature type="domain" description="Methyltransferase type 11" evidence="1">
    <location>
        <begin position="51"/>
        <end position="124"/>
    </location>
</feature>
<dbReference type="EMBL" id="HG792016">
    <property type="protein sequence ID" value="CDM30676.1"/>
    <property type="molecule type" value="Genomic_DNA"/>
</dbReference>
<dbReference type="CDD" id="cd02440">
    <property type="entry name" value="AdoMet_MTases"/>
    <property type="match status" value="1"/>
</dbReference>
<dbReference type="OrthoDB" id="66144at2759"/>
<dbReference type="GO" id="GO:0008757">
    <property type="term" value="F:S-adenosylmethionine-dependent methyltransferase activity"/>
    <property type="evidence" value="ECO:0007669"/>
    <property type="project" value="InterPro"/>
</dbReference>
<gene>
    <name evidence="2" type="ORF">PROQFM164_S02g000826</name>
</gene>
<dbReference type="Gene3D" id="3.40.50.150">
    <property type="entry name" value="Vaccinia Virus protein VP39"/>
    <property type="match status" value="1"/>
</dbReference>
<evidence type="ECO:0000313" key="3">
    <source>
        <dbReference type="Proteomes" id="UP000030686"/>
    </source>
</evidence>
<dbReference type="Proteomes" id="UP000030686">
    <property type="component" value="Unassembled WGS sequence"/>
</dbReference>
<dbReference type="SUPFAM" id="SSF53335">
    <property type="entry name" value="S-adenosyl-L-methionine-dependent methyltransferases"/>
    <property type="match status" value="1"/>
</dbReference>
<dbReference type="GO" id="GO:0032259">
    <property type="term" value="P:methylation"/>
    <property type="evidence" value="ECO:0007669"/>
    <property type="project" value="UniProtKB-KW"/>
</dbReference>
<reference evidence="2" key="1">
    <citation type="journal article" date="2014" name="Nat. Commun.">
        <title>Multiple recent horizontal transfers of a large genomic region in cheese making fungi.</title>
        <authorList>
            <person name="Cheeseman K."/>
            <person name="Ropars J."/>
            <person name="Renault P."/>
            <person name="Dupont J."/>
            <person name="Gouzy J."/>
            <person name="Branca A."/>
            <person name="Abraham A.L."/>
            <person name="Ceppi M."/>
            <person name="Conseiller E."/>
            <person name="Debuchy R."/>
            <person name="Malagnac F."/>
            <person name="Goarin A."/>
            <person name="Silar P."/>
            <person name="Lacoste S."/>
            <person name="Sallet E."/>
            <person name="Bensimon A."/>
            <person name="Giraud T."/>
            <person name="Brygoo Y."/>
        </authorList>
    </citation>
    <scope>NUCLEOTIDE SEQUENCE [LARGE SCALE GENOMIC DNA]</scope>
    <source>
        <strain evidence="2">FM164</strain>
    </source>
</reference>
<proteinExistence type="predicted"/>
<evidence type="ECO:0000259" key="1">
    <source>
        <dbReference type="Pfam" id="PF08241"/>
    </source>
</evidence>
<sequence>MSQNAYVEPVFFVGYSKLHRSQQGLNGALEWPLLRDLVGNVQGYQVLDLGFHGIDISRNMLERAKSLTVHPAVTYSIGDLDTIELEKNLYDLVYSSLAFHYLQNLKELFGQVYDGLKAGGHFVFSVEHPIFTAPIIAPAWTESAGRTAAWAAD</sequence>
<name>W6Q3Y1_PENRF</name>
<protein>
    <submittedName>
        <fullName evidence="2">Methyltransferase type 11</fullName>
    </submittedName>
</protein>
<dbReference type="PANTHER" id="PTHR43861">
    <property type="entry name" value="TRANS-ACONITATE 2-METHYLTRANSFERASE-RELATED"/>
    <property type="match status" value="1"/>
</dbReference>